<dbReference type="EMBL" id="OW152840">
    <property type="protein sequence ID" value="CAH2061892.1"/>
    <property type="molecule type" value="Genomic_DNA"/>
</dbReference>
<name>A0ABN8ILV5_9NEOP</name>
<feature type="region of interest" description="Disordered" evidence="1">
    <location>
        <begin position="298"/>
        <end position="383"/>
    </location>
</feature>
<evidence type="ECO:0008006" key="4">
    <source>
        <dbReference type="Google" id="ProtNLM"/>
    </source>
</evidence>
<feature type="non-terminal residue" evidence="2">
    <location>
        <position position="383"/>
    </location>
</feature>
<gene>
    <name evidence="2" type="ORF">IPOD504_LOCUS11535</name>
</gene>
<proteinExistence type="predicted"/>
<dbReference type="Gene3D" id="3.30.200.20">
    <property type="entry name" value="Phosphorylase Kinase, domain 1"/>
    <property type="match status" value="1"/>
</dbReference>
<feature type="compositionally biased region" description="Basic residues" evidence="1">
    <location>
        <begin position="371"/>
        <end position="383"/>
    </location>
</feature>
<dbReference type="Proteomes" id="UP000837857">
    <property type="component" value="Chromosome 28"/>
</dbReference>
<dbReference type="SUPFAM" id="SSF56112">
    <property type="entry name" value="Protein kinase-like (PK-like)"/>
    <property type="match status" value="1"/>
</dbReference>
<feature type="compositionally biased region" description="Basic residues" evidence="1">
    <location>
        <begin position="353"/>
        <end position="363"/>
    </location>
</feature>
<protein>
    <recommendedName>
        <fullName evidence="4">Serine/threonine protein kinase</fullName>
    </recommendedName>
</protein>
<reference evidence="2" key="1">
    <citation type="submission" date="2022-03" db="EMBL/GenBank/DDBJ databases">
        <authorList>
            <person name="Martin H S."/>
        </authorList>
    </citation>
    <scope>NUCLEOTIDE SEQUENCE</scope>
</reference>
<evidence type="ECO:0000313" key="3">
    <source>
        <dbReference type="Proteomes" id="UP000837857"/>
    </source>
</evidence>
<evidence type="ECO:0000313" key="2">
    <source>
        <dbReference type="EMBL" id="CAH2061892.1"/>
    </source>
</evidence>
<keyword evidence="3" id="KW-1185">Reference proteome</keyword>
<dbReference type="InterPro" id="IPR011009">
    <property type="entry name" value="Kinase-like_dom_sf"/>
</dbReference>
<organism evidence="2 3">
    <name type="scientific">Iphiclides podalirius</name>
    <name type="common">scarce swallowtail</name>
    <dbReference type="NCBI Taxonomy" id="110791"/>
    <lineage>
        <taxon>Eukaryota</taxon>
        <taxon>Metazoa</taxon>
        <taxon>Ecdysozoa</taxon>
        <taxon>Arthropoda</taxon>
        <taxon>Hexapoda</taxon>
        <taxon>Insecta</taxon>
        <taxon>Pterygota</taxon>
        <taxon>Neoptera</taxon>
        <taxon>Endopterygota</taxon>
        <taxon>Lepidoptera</taxon>
        <taxon>Glossata</taxon>
        <taxon>Ditrysia</taxon>
        <taxon>Papilionoidea</taxon>
        <taxon>Papilionidae</taxon>
        <taxon>Papilioninae</taxon>
        <taxon>Iphiclides</taxon>
    </lineage>
</organism>
<accession>A0ABN8ILV5</accession>
<evidence type="ECO:0000256" key="1">
    <source>
        <dbReference type="SAM" id="MobiDB-lite"/>
    </source>
</evidence>
<sequence length="383" mass="43808">MIDECSSLDVSFVDDEALPPGLVFTDVQLKKWRIGKPIGRGSFGRIYLASDDVEKEVTKQNARYVVKIEPHTNGPLFVEVHCLIRTAQVSKVKAWRQQNKLKRIGMPIYIASGSIMDENTGTKYRFLVLPRNNLGKFGNFMGSARQFTWAEILAGNPEDIIRKERNPVTTDEDDDDDDTTCKYRIRKLSNASNESSNETNIQSPLMQKDYLQKLNPTYAMKEVLANFKKKLAGKVLKESEEVPVGLEGYTPAMIRLHKIKEKREAKEKQDAMKQSLENRDLVRQTRCTRSMATKIEKEKIPNTRRTRKNAVVELNEKTSDTSSNNSLAIPKSNDEITSRSTRSVTSKKEVKIKSPKKTTKPRTRNTTVVLNRRRLRSSKRKKQ</sequence>